<reference evidence="8 9" key="1">
    <citation type="submission" date="2020-06" db="EMBL/GenBank/DDBJ databases">
        <title>Draft genome of Uliginosibacterium sp. IMCC34675.</title>
        <authorList>
            <person name="Song J."/>
        </authorList>
    </citation>
    <scope>NUCLEOTIDE SEQUENCE [LARGE SCALE GENOMIC DNA]</scope>
    <source>
        <strain evidence="8 9">IMCC34675</strain>
    </source>
</reference>
<dbReference type="InterPro" id="IPR042094">
    <property type="entry name" value="T2SS_GspF_sf"/>
</dbReference>
<evidence type="ECO:0000256" key="4">
    <source>
        <dbReference type="ARBA" id="ARBA00022989"/>
    </source>
</evidence>
<evidence type="ECO:0000313" key="8">
    <source>
        <dbReference type="EMBL" id="NSL54735.1"/>
    </source>
</evidence>
<feature type="domain" description="Type II secretion system protein GspF" evidence="7">
    <location>
        <begin position="157"/>
        <end position="279"/>
    </location>
</feature>
<evidence type="ECO:0000313" key="9">
    <source>
        <dbReference type="Proteomes" id="UP000778523"/>
    </source>
</evidence>
<feature type="transmembrane region" description="Helical" evidence="6">
    <location>
        <begin position="267"/>
        <end position="285"/>
    </location>
</feature>
<organism evidence="8 9">
    <name type="scientific">Uliginosibacterium aquaticum</name>
    <dbReference type="NCBI Taxonomy" id="2731212"/>
    <lineage>
        <taxon>Bacteria</taxon>
        <taxon>Pseudomonadati</taxon>
        <taxon>Pseudomonadota</taxon>
        <taxon>Betaproteobacteria</taxon>
        <taxon>Rhodocyclales</taxon>
        <taxon>Zoogloeaceae</taxon>
        <taxon>Uliginosibacterium</taxon>
    </lineage>
</organism>
<evidence type="ECO:0000259" key="7">
    <source>
        <dbReference type="Pfam" id="PF00482"/>
    </source>
</evidence>
<feature type="transmembrane region" description="Helical" evidence="6">
    <location>
        <begin position="120"/>
        <end position="139"/>
    </location>
</feature>
<evidence type="ECO:0000256" key="3">
    <source>
        <dbReference type="ARBA" id="ARBA00022692"/>
    </source>
</evidence>
<proteinExistence type="predicted"/>
<dbReference type="Pfam" id="PF00482">
    <property type="entry name" value="T2SSF"/>
    <property type="match status" value="1"/>
</dbReference>
<keyword evidence="5 6" id="KW-0472">Membrane</keyword>
<feature type="transmembrane region" description="Helical" evidence="6">
    <location>
        <begin position="297"/>
        <end position="316"/>
    </location>
</feature>
<dbReference type="PANTHER" id="PTHR35007:SF1">
    <property type="entry name" value="PILUS ASSEMBLY PROTEIN"/>
    <property type="match status" value="1"/>
</dbReference>
<protein>
    <submittedName>
        <fullName evidence="8">Type II secretion system F family protein</fullName>
    </submittedName>
</protein>
<sequence length="324" mass="35788">MDTLFLFFGIAVFVAVVLGLESGFIWWNTTRGPEAKRIERRLRAASAGAHNQSQLTILKQRALSESSGLERMLLLLPRVHQLDRTLLQSGATLSVADFVGLTALMAALGFFGTLLLARNFPLALLLAVVCAVLPSLHVIQLRAKRLVKIEAQLPDAIDLMARAMRAGHAFPTALQMVGDEMSEPVGAEFRVLFDEINYGVDLRDALLNLLSRVPSTDLRYFVVAVLIQRETGGNLAELLDSISAIVRERLKLMGEVRTLSAEGRMSAWILGMLPFAVGLAIQISNPSFLSVLWTDPFGLKLVYGAACMMLFGAWWMRRIIRIRV</sequence>
<comment type="subcellular location">
    <subcellularLocation>
        <location evidence="1">Cell membrane</location>
        <topology evidence="1">Multi-pass membrane protein</topology>
    </subcellularLocation>
</comment>
<keyword evidence="3 6" id="KW-0812">Transmembrane</keyword>
<dbReference type="RefSeq" id="WP_170021186.1">
    <property type="nucleotide sequence ID" value="NZ_JABCSC020000001.1"/>
</dbReference>
<keyword evidence="2" id="KW-1003">Cell membrane</keyword>
<keyword evidence="9" id="KW-1185">Reference proteome</keyword>
<accession>A0ABX2IKW2</accession>
<dbReference type="PANTHER" id="PTHR35007">
    <property type="entry name" value="INTEGRAL MEMBRANE PROTEIN-RELATED"/>
    <property type="match status" value="1"/>
</dbReference>
<keyword evidence="4 6" id="KW-1133">Transmembrane helix</keyword>
<feature type="transmembrane region" description="Helical" evidence="6">
    <location>
        <begin position="6"/>
        <end position="27"/>
    </location>
</feature>
<evidence type="ECO:0000256" key="5">
    <source>
        <dbReference type="ARBA" id="ARBA00023136"/>
    </source>
</evidence>
<evidence type="ECO:0000256" key="2">
    <source>
        <dbReference type="ARBA" id="ARBA00022475"/>
    </source>
</evidence>
<gene>
    <name evidence="8" type="ORF">HJ583_006845</name>
</gene>
<dbReference type="Proteomes" id="UP000778523">
    <property type="component" value="Unassembled WGS sequence"/>
</dbReference>
<comment type="caution">
    <text evidence="8">The sequence shown here is derived from an EMBL/GenBank/DDBJ whole genome shotgun (WGS) entry which is preliminary data.</text>
</comment>
<name>A0ABX2IKW2_9RHOO</name>
<evidence type="ECO:0000256" key="6">
    <source>
        <dbReference type="SAM" id="Phobius"/>
    </source>
</evidence>
<dbReference type="Gene3D" id="1.20.81.30">
    <property type="entry name" value="Type II secretion system (T2SS), domain F"/>
    <property type="match status" value="1"/>
</dbReference>
<evidence type="ECO:0000256" key="1">
    <source>
        <dbReference type="ARBA" id="ARBA00004651"/>
    </source>
</evidence>
<feature type="transmembrane region" description="Helical" evidence="6">
    <location>
        <begin position="91"/>
        <end position="114"/>
    </location>
</feature>
<dbReference type="InterPro" id="IPR018076">
    <property type="entry name" value="T2SS_GspF_dom"/>
</dbReference>
<dbReference type="EMBL" id="JABCSC020000001">
    <property type="protein sequence ID" value="NSL54735.1"/>
    <property type="molecule type" value="Genomic_DNA"/>
</dbReference>